<evidence type="ECO:0000313" key="2">
    <source>
        <dbReference type="EMBL" id="EFB75180.1"/>
    </source>
</evidence>
<name>D1PQ70_9FIRM</name>
<protein>
    <submittedName>
        <fullName evidence="2">Glycosyltransferase, group 2 family protein</fullName>
        <ecNumber evidence="2">2.4.-.-</ecNumber>
    </submittedName>
</protein>
<dbReference type="STRING" id="411471.SUBVAR_06538"/>
<dbReference type="CAZy" id="GT2">
    <property type="family name" value="Glycosyltransferase Family 2"/>
</dbReference>
<dbReference type="Proteomes" id="UP000003438">
    <property type="component" value="Unassembled WGS sequence"/>
</dbReference>
<dbReference type="eggNOG" id="COG1215">
    <property type="taxonomic scope" value="Bacteria"/>
</dbReference>
<dbReference type="Pfam" id="PF00535">
    <property type="entry name" value="Glycos_transf_2"/>
    <property type="match status" value="1"/>
</dbReference>
<dbReference type="EMBL" id="ACBY02000032">
    <property type="protein sequence ID" value="EFB75180.1"/>
    <property type="molecule type" value="Genomic_DNA"/>
</dbReference>
<keyword evidence="2" id="KW-0328">Glycosyltransferase</keyword>
<dbReference type="PANTHER" id="PTHR43685">
    <property type="entry name" value="GLYCOSYLTRANSFERASE"/>
    <property type="match status" value="1"/>
</dbReference>
<gene>
    <name evidence="2" type="ORF">SUBVAR_06538</name>
</gene>
<organism evidence="2 3">
    <name type="scientific">Subdoligranulum variabile DSM 15176</name>
    <dbReference type="NCBI Taxonomy" id="411471"/>
    <lineage>
        <taxon>Bacteria</taxon>
        <taxon>Bacillati</taxon>
        <taxon>Bacillota</taxon>
        <taxon>Clostridia</taxon>
        <taxon>Eubacteriales</taxon>
        <taxon>Oscillospiraceae</taxon>
        <taxon>Subdoligranulum</taxon>
    </lineage>
</organism>
<dbReference type="GO" id="GO:0016757">
    <property type="term" value="F:glycosyltransferase activity"/>
    <property type="evidence" value="ECO:0007669"/>
    <property type="project" value="UniProtKB-KW"/>
</dbReference>
<dbReference type="HOGENOM" id="CLU_025996_21_1_9"/>
<dbReference type="AlphaFoldDB" id="D1PQ70"/>
<proteinExistence type="predicted"/>
<evidence type="ECO:0000313" key="3">
    <source>
        <dbReference type="Proteomes" id="UP000003438"/>
    </source>
</evidence>
<evidence type="ECO:0000259" key="1">
    <source>
        <dbReference type="Pfam" id="PF00535"/>
    </source>
</evidence>
<dbReference type="EC" id="2.4.-.-" evidence="2"/>
<accession>D1PQ70</accession>
<reference evidence="2" key="1">
    <citation type="submission" date="2009-12" db="EMBL/GenBank/DDBJ databases">
        <authorList>
            <person name="Weinstock G."/>
            <person name="Sodergren E."/>
            <person name="Clifton S."/>
            <person name="Fulton L."/>
            <person name="Fulton B."/>
            <person name="Courtney L."/>
            <person name="Fronick C."/>
            <person name="Harrison M."/>
            <person name="Strong C."/>
            <person name="Farmer C."/>
            <person name="Delahaunty K."/>
            <person name="Markovic C."/>
            <person name="Hall O."/>
            <person name="Minx P."/>
            <person name="Tomlinson C."/>
            <person name="Mitreva M."/>
            <person name="Nelson J."/>
            <person name="Hou S."/>
            <person name="Wollam A."/>
            <person name="Pepin K.H."/>
            <person name="Johnson M."/>
            <person name="Bhonagiri V."/>
            <person name="Nash W.E."/>
            <person name="Warren W."/>
            <person name="Chinwalla A."/>
            <person name="Mardis E.R."/>
            <person name="Wilson R.K."/>
        </authorList>
    </citation>
    <scope>NUCLEOTIDE SEQUENCE [LARGE SCALE GENOMIC DNA]</scope>
    <source>
        <strain evidence="2">DSM 15176</strain>
    </source>
</reference>
<feature type="domain" description="Glycosyltransferase 2-like" evidence="1">
    <location>
        <begin position="4"/>
        <end position="137"/>
    </location>
</feature>
<comment type="caution">
    <text evidence="2">The sequence shown here is derived from an EMBL/GenBank/DDBJ whole genome shotgun (WGS) entry which is preliminary data.</text>
</comment>
<dbReference type="InterPro" id="IPR050834">
    <property type="entry name" value="Glycosyltransf_2"/>
</dbReference>
<keyword evidence="2" id="KW-0808">Transferase</keyword>
<keyword evidence="3" id="KW-1185">Reference proteome</keyword>
<dbReference type="PANTHER" id="PTHR43685:SF2">
    <property type="entry name" value="GLYCOSYLTRANSFERASE 2-LIKE DOMAIN-CONTAINING PROTEIN"/>
    <property type="match status" value="1"/>
</dbReference>
<dbReference type="RefSeq" id="WP_007047900.1">
    <property type="nucleotide sequence ID" value="NZ_GG704770.1"/>
</dbReference>
<dbReference type="InterPro" id="IPR029044">
    <property type="entry name" value="Nucleotide-diphossugar_trans"/>
</dbReference>
<dbReference type="InterPro" id="IPR001173">
    <property type="entry name" value="Glyco_trans_2-like"/>
</dbReference>
<dbReference type="SUPFAM" id="SSF53448">
    <property type="entry name" value="Nucleotide-diphospho-sugar transferases"/>
    <property type="match status" value="1"/>
</dbReference>
<dbReference type="CDD" id="cd06433">
    <property type="entry name" value="GT_2_WfgS_like"/>
    <property type="match status" value="1"/>
</dbReference>
<dbReference type="OrthoDB" id="9810303at2"/>
<sequence length="244" mass="28019">MLVTVITVAYNSEKTIARTIESVLHQSYDDIEYILVDGASRDGTVEVARRYEAAFRETPGRSLTILSEPDKGMYDALNKGARMAHGEIVGQINADDWYEKDAVQIMADLYRREGYDAAWGSIRIRKASGDMIKHARIGRLWTTSGWCHPGMFSRRSILLQYPYALESMYDDFDYITTVYRAGKKVITTDAVIANFTFGGMSTQKSWKEVMRRVNITYSIYRKHGMSRLYWFHRLALETAKYILG</sequence>
<dbReference type="Gene3D" id="3.90.550.10">
    <property type="entry name" value="Spore Coat Polysaccharide Biosynthesis Protein SpsA, Chain A"/>
    <property type="match status" value="1"/>
</dbReference>